<dbReference type="SUPFAM" id="SSF48008">
    <property type="entry name" value="GntR ligand-binding domain-like"/>
    <property type="match status" value="1"/>
</dbReference>
<proteinExistence type="predicted"/>
<sequence length="230" mass="25634">MGANAVNVPLLHAAVMDRLVEMIVRGELRPGQRLYEIELCERLGVSRSPFREAIRKLAADGLLHIEPRRGAAVAHPDKADAAALYACRELVQIECTRVAMPNLTEADTARMAEVLKQMRAAADAADTYSYLQLVGEFRGVIDRACRNKVLVELVEGLWRRTLRFRYIAVQNAAHLTNSLSNHEQLLAAIQAGDTEHALELTRRMINASLDSILKGIDMLEDIKHEETRAS</sequence>
<gene>
    <name evidence="5" type="ORF">Amac_015900</name>
</gene>
<dbReference type="InterPro" id="IPR011711">
    <property type="entry name" value="GntR_C"/>
</dbReference>
<dbReference type="Pfam" id="PF07729">
    <property type="entry name" value="FCD"/>
    <property type="match status" value="1"/>
</dbReference>
<dbReference type="PANTHER" id="PTHR43537:SF5">
    <property type="entry name" value="UXU OPERON TRANSCRIPTIONAL REGULATOR"/>
    <property type="match status" value="1"/>
</dbReference>
<dbReference type="InterPro" id="IPR000524">
    <property type="entry name" value="Tscrpt_reg_HTH_GntR"/>
</dbReference>
<dbReference type="Pfam" id="PF00392">
    <property type="entry name" value="GntR"/>
    <property type="match status" value="1"/>
</dbReference>
<dbReference type="InterPro" id="IPR036390">
    <property type="entry name" value="WH_DNA-bd_sf"/>
</dbReference>
<dbReference type="RefSeq" id="WP_170322378.1">
    <property type="nucleotide sequence ID" value="NZ_BAAAHL010000012.1"/>
</dbReference>
<dbReference type="Proteomes" id="UP000331127">
    <property type="component" value="Unassembled WGS sequence"/>
</dbReference>
<organism evidence="5 6">
    <name type="scientific">Acrocarpospora macrocephala</name>
    <dbReference type="NCBI Taxonomy" id="150177"/>
    <lineage>
        <taxon>Bacteria</taxon>
        <taxon>Bacillati</taxon>
        <taxon>Actinomycetota</taxon>
        <taxon>Actinomycetes</taxon>
        <taxon>Streptosporangiales</taxon>
        <taxon>Streptosporangiaceae</taxon>
        <taxon>Acrocarpospora</taxon>
    </lineage>
</organism>
<evidence type="ECO:0000256" key="1">
    <source>
        <dbReference type="ARBA" id="ARBA00023015"/>
    </source>
</evidence>
<dbReference type="GO" id="GO:0003677">
    <property type="term" value="F:DNA binding"/>
    <property type="evidence" value="ECO:0007669"/>
    <property type="project" value="UniProtKB-KW"/>
</dbReference>
<keyword evidence="2" id="KW-0238">DNA-binding</keyword>
<dbReference type="PANTHER" id="PTHR43537">
    <property type="entry name" value="TRANSCRIPTIONAL REGULATOR, GNTR FAMILY"/>
    <property type="match status" value="1"/>
</dbReference>
<dbReference type="GO" id="GO:0003700">
    <property type="term" value="F:DNA-binding transcription factor activity"/>
    <property type="evidence" value="ECO:0007669"/>
    <property type="project" value="InterPro"/>
</dbReference>
<feature type="domain" description="HTH gntR-type" evidence="4">
    <location>
        <begin position="9"/>
        <end position="76"/>
    </location>
</feature>
<evidence type="ECO:0000256" key="2">
    <source>
        <dbReference type="ARBA" id="ARBA00023125"/>
    </source>
</evidence>
<evidence type="ECO:0000256" key="3">
    <source>
        <dbReference type="ARBA" id="ARBA00023163"/>
    </source>
</evidence>
<evidence type="ECO:0000313" key="5">
    <source>
        <dbReference type="EMBL" id="GES07995.1"/>
    </source>
</evidence>
<dbReference type="PRINTS" id="PR00035">
    <property type="entry name" value="HTHGNTR"/>
</dbReference>
<evidence type="ECO:0000313" key="6">
    <source>
        <dbReference type="Proteomes" id="UP000331127"/>
    </source>
</evidence>
<dbReference type="AlphaFoldDB" id="A0A5M3WFW2"/>
<dbReference type="PROSITE" id="PS50949">
    <property type="entry name" value="HTH_GNTR"/>
    <property type="match status" value="1"/>
</dbReference>
<dbReference type="EMBL" id="BLAE01000008">
    <property type="protein sequence ID" value="GES07995.1"/>
    <property type="molecule type" value="Genomic_DNA"/>
</dbReference>
<dbReference type="SMART" id="SM00345">
    <property type="entry name" value="HTH_GNTR"/>
    <property type="match status" value="1"/>
</dbReference>
<keyword evidence="6" id="KW-1185">Reference proteome</keyword>
<evidence type="ECO:0000259" key="4">
    <source>
        <dbReference type="PROSITE" id="PS50949"/>
    </source>
</evidence>
<reference evidence="5 6" key="1">
    <citation type="submission" date="2019-10" db="EMBL/GenBank/DDBJ databases">
        <title>Whole genome shotgun sequence of Acrocarpospora macrocephala NBRC 16266.</title>
        <authorList>
            <person name="Ichikawa N."/>
            <person name="Kimura A."/>
            <person name="Kitahashi Y."/>
            <person name="Komaki H."/>
            <person name="Oguchi A."/>
        </authorList>
    </citation>
    <scope>NUCLEOTIDE SEQUENCE [LARGE SCALE GENOMIC DNA]</scope>
    <source>
        <strain evidence="5 6">NBRC 16266</strain>
    </source>
</reference>
<dbReference type="InterPro" id="IPR008920">
    <property type="entry name" value="TF_FadR/GntR_C"/>
</dbReference>
<keyword evidence="1" id="KW-0805">Transcription regulation</keyword>
<dbReference type="InterPro" id="IPR036388">
    <property type="entry name" value="WH-like_DNA-bd_sf"/>
</dbReference>
<dbReference type="SUPFAM" id="SSF46785">
    <property type="entry name" value="Winged helix' DNA-binding domain"/>
    <property type="match status" value="1"/>
</dbReference>
<dbReference type="Gene3D" id="1.10.10.10">
    <property type="entry name" value="Winged helix-like DNA-binding domain superfamily/Winged helix DNA-binding domain"/>
    <property type="match status" value="1"/>
</dbReference>
<keyword evidence="3" id="KW-0804">Transcription</keyword>
<accession>A0A5M3WFW2</accession>
<dbReference type="Gene3D" id="1.20.120.530">
    <property type="entry name" value="GntR ligand-binding domain-like"/>
    <property type="match status" value="1"/>
</dbReference>
<comment type="caution">
    <text evidence="5">The sequence shown here is derived from an EMBL/GenBank/DDBJ whole genome shotgun (WGS) entry which is preliminary data.</text>
</comment>
<dbReference type="CDD" id="cd07377">
    <property type="entry name" value="WHTH_GntR"/>
    <property type="match status" value="1"/>
</dbReference>
<name>A0A5M3WFW2_9ACTN</name>
<dbReference type="SMART" id="SM00895">
    <property type="entry name" value="FCD"/>
    <property type="match status" value="1"/>
</dbReference>
<protein>
    <submittedName>
        <fullName evidence="5">GntR family transcriptional regulator</fullName>
    </submittedName>
</protein>